<organism evidence="1 2">
    <name type="scientific">Rhizobium sullae</name>
    <name type="common">Rhizobium hedysari</name>
    <dbReference type="NCBI Taxonomy" id="50338"/>
    <lineage>
        <taxon>Bacteria</taxon>
        <taxon>Pseudomonadati</taxon>
        <taxon>Pseudomonadota</taxon>
        <taxon>Alphaproteobacteria</taxon>
        <taxon>Hyphomicrobiales</taxon>
        <taxon>Rhizobiaceae</taxon>
        <taxon>Rhizobium/Agrobacterium group</taxon>
        <taxon>Rhizobium</taxon>
    </lineage>
</organism>
<gene>
    <name evidence="1" type="ORF">EV132_12281</name>
</gene>
<evidence type="ECO:0000313" key="2">
    <source>
        <dbReference type="Proteomes" id="UP000294576"/>
    </source>
</evidence>
<reference evidence="1 2" key="1">
    <citation type="submission" date="2019-03" db="EMBL/GenBank/DDBJ databases">
        <title>Genomic Encyclopedia of Type Strains, Phase IV (KMG-V): Genome sequencing to study the core and pangenomes of soil and plant-associated prokaryotes.</title>
        <authorList>
            <person name="Whitman W."/>
        </authorList>
    </citation>
    <scope>NUCLEOTIDE SEQUENCE [LARGE SCALE GENOMIC DNA]</scope>
    <source>
        <strain evidence="1 2">Hc14</strain>
    </source>
</reference>
<dbReference type="AlphaFoldDB" id="A0A4R3PT65"/>
<name>A0A4R3PT65_RHISU</name>
<protein>
    <submittedName>
        <fullName evidence="1">Uncharacterized protein</fullName>
    </submittedName>
</protein>
<comment type="caution">
    <text evidence="1">The sequence shown here is derived from an EMBL/GenBank/DDBJ whole genome shotgun (WGS) entry which is preliminary data.</text>
</comment>
<dbReference type="EMBL" id="SMBH01000022">
    <property type="protein sequence ID" value="TCU10090.1"/>
    <property type="molecule type" value="Genomic_DNA"/>
</dbReference>
<sequence>MAGTDQADPTQRAAVAEMEAPADVGAVVHHKSVFHLEAVHAVGRHRLPEREVDIIAFVTRAGLRQFLDLQLQHDWMEGKTTLRGADERLESLELRFKYIARFERLLRRPQAPEVLEILRRYGRDCIPIPRRTDRYYWSASCLPSTPGKALVRINASWMELFSLYADGEDIRALFVVHLSDFTTDRSRHHGRVDEAFLERRVVTPEDVSYFFPRGKDMFKVRGFSSISKFLTPRRVLQAIRAFNLTHMNRGRLSGEPLLQPGGSHAER</sequence>
<evidence type="ECO:0000313" key="1">
    <source>
        <dbReference type="EMBL" id="TCU10090.1"/>
    </source>
</evidence>
<proteinExistence type="predicted"/>
<dbReference type="Proteomes" id="UP000294576">
    <property type="component" value="Unassembled WGS sequence"/>
</dbReference>
<accession>A0A4R3PT65</accession>